<dbReference type="SUPFAM" id="SSF52980">
    <property type="entry name" value="Restriction endonuclease-like"/>
    <property type="match status" value="1"/>
</dbReference>
<name>A0A8J7AWW4_9CYAN</name>
<dbReference type="InterPro" id="IPR012296">
    <property type="entry name" value="Nuclease_put_TT1808"/>
</dbReference>
<dbReference type="EMBL" id="JADEXG010000016">
    <property type="protein sequence ID" value="MBE9077427.1"/>
    <property type="molecule type" value="Genomic_DNA"/>
</dbReference>
<dbReference type="Gene3D" id="3.90.1570.10">
    <property type="entry name" value="tt1808, chain A"/>
    <property type="match status" value="1"/>
</dbReference>
<dbReference type="RefSeq" id="WP_193906166.1">
    <property type="nucleotide sequence ID" value="NZ_JADEXG010000016.1"/>
</dbReference>
<feature type="domain" description="Putative restriction endonuclease" evidence="1">
    <location>
        <begin position="24"/>
        <end position="188"/>
    </location>
</feature>
<evidence type="ECO:0000313" key="2">
    <source>
        <dbReference type="EMBL" id="MBE9077427.1"/>
    </source>
</evidence>
<dbReference type="InterPro" id="IPR011335">
    <property type="entry name" value="Restrct_endonuc-II-like"/>
</dbReference>
<accession>A0A8J7AWW4</accession>
<dbReference type="PANTHER" id="PTHR47152">
    <property type="entry name" value="SLR2084 PROTEIN-RELATED"/>
    <property type="match status" value="1"/>
</dbReference>
<dbReference type="GO" id="GO:0004519">
    <property type="term" value="F:endonuclease activity"/>
    <property type="evidence" value="ECO:0007669"/>
    <property type="project" value="UniProtKB-KW"/>
</dbReference>
<dbReference type="InterPro" id="IPR008538">
    <property type="entry name" value="Uma2"/>
</dbReference>
<keyword evidence="2" id="KW-0540">Nuclease</keyword>
<comment type="caution">
    <text evidence="2">The sequence shown here is derived from an EMBL/GenBank/DDBJ whole genome shotgun (WGS) entry which is preliminary data.</text>
</comment>
<protein>
    <submittedName>
        <fullName evidence="2">Uma2 family endonuclease</fullName>
    </submittedName>
</protein>
<dbReference type="Pfam" id="PF05685">
    <property type="entry name" value="Uma2"/>
    <property type="match status" value="1"/>
</dbReference>
<sequence>MVTLQLRQLEVPPGRRLLLRDVSWAEFEAILEELGEHRGSRIAYDHRLLEIMAPLPEHEYFKQSISIAIEDIAEALNQDYESYGSTTWRRKAEQAGLEPDNCFYFQNEALVRGKLNFDLDRDPPPDLALEIDITRQSLDRFPIYARLGIPEVWRYEDGRLSIYLLQQDQYVLTEQSQVFPSLSVRELPQLIEAHRDRGRLALRRAVRAWVREQIR</sequence>
<gene>
    <name evidence="2" type="ORF">IQ241_08965</name>
</gene>
<evidence type="ECO:0000259" key="1">
    <source>
        <dbReference type="Pfam" id="PF05685"/>
    </source>
</evidence>
<proteinExistence type="predicted"/>
<evidence type="ECO:0000313" key="3">
    <source>
        <dbReference type="Proteomes" id="UP000636505"/>
    </source>
</evidence>
<keyword evidence="3" id="KW-1185">Reference proteome</keyword>
<organism evidence="2 3">
    <name type="scientific">Vasconcelosia minhoensis LEGE 07310</name>
    <dbReference type="NCBI Taxonomy" id="915328"/>
    <lineage>
        <taxon>Bacteria</taxon>
        <taxon>Bacillati</taxon>
        <taxon>Cyanobacteriota</taxon>
        <taxon>Cyanophyceae</taxon>
        <taxon>Nodosilineales</taxon>
        <taxon>Cymatolegaceae</taxon>
        <taxon>Vasconcelosia</taxon>
        <taxon>Vasconcelosia minhoensis</taxon>
    </lineage>
</organism>
<dbReference type="CDD" id="cd06260">
    <property type="entry name" value="DUF820-like"/>
    <property type="match status" value="1"/>
</dbReference>
<keyword evidence="2" id="KW-0378">Hydrolase</keyword>
<dbReference type="PANTHER" id="PTHR47152:SF1">
    <property type="entry name" value="SLL1186 PROTEIN"/>
    <property type="match status" value="1"/>
</dbReference>
<reference evidence="2" key="1">
    <citation type="submission" date="2020-10" db="EMBL/GenBank/DDBJ databases">
        <authorList>
            <person name="Castelo-Branco R."/>
            <person name="Eusebio N."/>
            <person name="Adriana R."/>
            <person name="Vieira A."/>
            <person name="Brugerolle De Fraissinette N."/>
            <person name="Rezende De Castro R."/>
            <person name="Schneider M.P."/>
            <person name="Vasconcelos V."/>
            <person name="Leao P.N."/>
        </authorList>
    </citation>
    <scope>NUCLEOTIDE SEQUENCE</scope>
    <source>
        <strain evidence="2">LEGE 07310</strain>
    </source>
</reference>
<dbReference type="AlphaFoldDB" id="A0A8J7AWW4"/>
<keyword evidence="2" id="KW-0255">Endonuclease</keyword>
<dbReference type="Proteomes" id="UP000636505">
    <property type="component" value="Unassembled WGS sequence"/>
</dbReference>